<gene>
    <name evidence="1" type="ORF">L6164_004747</name>
</gene>
<protein>
    <submittedName>
        <fullName evidence="1">Uncharacterized protein</fullName>
    </submittedName>
</protein>
<organism evidence="1 2">
    <name type="scientific">Bauhinia variegata</name>
    <name type="common">Purple orchid tree</name>
    <name type="synonym">Phanera variegata</name>
    <dbReference type="NCBI Taxonomy" id="167791"/>
    <lineage>
        <taxon>Eukaryota</taxon>
        <taxon>Viridiplantae</taxon>
        <taxon>Streptophyta</taxon>
        <taxon>Embryophyta</taxon>
        <taxon>Tracheophyta</taxon>
        <taxon>Spermatophyta</taxon>
        <taxon>Magnoliopsida</taxon>
        <taxon>eudicotyledons</taxon>
        <taxon>Gunneridae</taxon>
        <taxon>Pentapetalae</taxon>
        <taxon>rosids</taxon>
        <taxon>fabids</taxon>
        <taxon>Fabales</taxon>
        <taxon>Fabaceae</taxon>
        <taxon>Cercidoideae</taxon>
        <taxon>Cercideae</taxon>
        <taxon>Bauhiniinae</taxon>
        <taxon>Bauhinia</taxon>
    </lineage>
</organism>
<evidence type="ECO:0000313" key="2">
    <source>
        <dbReference type="Proteomes" id="UP000828941"/>
    </source>
</evidence>
<name>A0ACB9PP77_BAUVA</name>
<dbReference type="Proteomes" id="UP000828941">
    <property type="component" value="Chromosome 3"/>
</dbReference>
<dbReference type="EMBL" id="CM039428">
    <property type="protein sequence ID" value="KAI4350276.1"/>
    <property type="molecule type" value="Genomic_DNA"/>
</dbReference>
<sequence>MAIVSLVSLSFFYFLLNGASQATAQAQYEVCNFTATANYKANLDILLANLTSSTQIDYGFYYLSYGQNPVEVSVIGLCRGDLNPDVCRSCLGDARESLQQNCPDNKIAIVFYENCMLRYSNKSLFGVVEETPTYPLWWGNNVTSLDQYNKDLFELLAKLQSKAASGDSRLKFATGKVAGPNFQNIYALVQCTPDLSAESCRYCLNASVTEIPQCCDRRRGVIIGKPSCYVRYGNYLFYETAPPQEKNRRLRIIIAIVVPGVAFITLVTFVSIYLRVRKSRKYIETEEDKDDSEIISVEQLQFNYETIKVATNDFSNENKLGEGGFGSVYKGKLSDGREIAVKRPGRTGWMEQP</sequence>
<accession>A0ACB9PP77</accession>
<reference evidence="1 2" key="1">
    <citation type="journal article" date="2022" name="DNA Res.">
        <title>Chromosomal-level genome assembly of the orchid tree Bauhinia variegata (Leguminosae; Cercidoideae) supports the allotetraploid origin hypothesis of Bauhinia.</title>
        <authorList>
            <person name="Zhong Y."/>
            <person name="Chen Y."/>
            <person name="Zheng D."/>
            <person name="Pang J."/>
            <person name="Liu Y."/>
            <person name="Luo S."/>
            <person name="Meng S."/>
            <person name="Qian L."/>
            <person name="Wei D."/>
            <person name="Dai S."/>
            <person name="Zhou R."/>
        </authorList>
    </citation>
    <scope>NUCLEOTIDE SEQUENCE [LARGE SCALE GENOMIC DNA]</scope>
    <source>
        <strain evidence="1">BV-YZ2020</strain>
    </source>
</reference>
<evidence type="ECO:0000313" key="1">
    <source>
        <dbReference type="EMBL" id="KAI4350276.1"/>
    </source>
</evidence>
<keyword evidence="2" id="KW-1185">Reference proteome</keyword>
<proteinExistence type="predicted"/>
<comment type="caution">
    <text evidence="1">The sequence shown here is derived from an EMBL/GenBank/DDBJ whole genome shotgun (WGS) entry which is preliminary data.</text>
</comment>